<gene>
    <name evidence="2" type="ORF">K450DRAFT_262501</name>
</gene>
<dbReference type="PANTHER" id="PTHR21325:SF31">
    <property type="entry name" value="GH22081P-RELATED"/>
    <property type="match status" value="1"/>
</dbReference>
<dbReference type="InterPro" id="IPR036514">
    <property type="entry name" value="SGNH_hydro_sf"/>
</dbReference>
<accession>A0AAD5HA91</accession>
<sequence length="387" mass="43250">MVFSYLAALLPFLPLKQTPITTTSVLIPYTTEWVHALEQLYNVFPHSSNSTKSDACLFDVPKFNCTSFYWEDGIAKRDVRHLRPQDIKAVISIGDSISAGFGMQTARPPFGTVWEYRGKVFSSGSDPDEYTIANFLSSYTDTKGGPAGITMPLARGKGLNGAISGGVVQTLDEEVTRLVHQLSHKEYADIRDDWKLITVLIGANNLCGLCAAPSTGLPDQATADAFEHHLRLALERLRTEIGHTFVNLMAMFSVSVVYDAARGEQYCEFLMDKSNMYICPCAQGTDEDRRAADDMVKEYNLRMYKVADEFQIYDDFTVVVQPALTAFDVAKYKQAYFSGMDCFHPNLCANQIMAIALWNNMFSTEKHRPVDASEINIDCPSAYDYIQ</sequence>
<proteinExistence type="predicted"/>
<dbReference type="GO" id="GO:0004620">
    <property type="term" value="F:phospholipase activity"/>
    <property type="evidence" value="ECO:0007669"/>
    <property type="project" value="InterPro"/>
</dbReference>
<dbReference type="PANTHER" id="PTHR21325">
    <property type="entry name" value="PHOSPHOLIPASE B, PLB1"/>
    <property type="match status" value="1"/>
</dbReference>
<feature type="chain" id="PRO_5041959632" evidence="1">
    <location>
        <begin position="18"/>
        <end position="387"/>
    </location>
</feature>
<dbReference type="RefSeq" id="XP_051440270.1">
    <property type="nucleotide sequence ID" value="XM_051592494.1"/>
</dbReference>
<comment type="caution">
    <text evidence="2">The sequence shown here is derived from an EMBL/GenBank/DDBJ whole genome shotgun (WGS) entry which is preliminary data.</text>
</comment>
<evidence type="ECO:0000313" key="3">
    <source>
        <dbReference type="Proteomes" id="UP001206595"/>
    </source>
</evidence>
<reference evidence="2" key="1">
    <citation type="submission" date="2021-06" db="EMBL/GenBank/DDBJ databases">
        <authorList>
            <consortium name="DOE Joint Genome Institute"/>
            <person name="Mondo S.J."/>
            <person name="Amses K.R."/>
            <person name="Simmons D.R."/>
            <person name="Longcore J.E."/>
            <person name="Seto K."/>
            <person name="Alves G.H."/>
            <person name="Bonds A.E."/>
            <person name="Quandt C.A."/>
            <person name="Davis W.J."/>
            <person name="Chang Y."/>
            <person name="Letcher P.M."/>
            <person name="Powell M.J."/>
            <person name="Kuo A."/>
            <person name="Labutti K."/>
            <person name="Pangilinan J."/>
            <person name="Andreopoulos W."/>
            <person name="Tritt A."/>
            <person name="Riley R."/>
            <person name="Hundley H."/>
            <person name="Johnson J."/>
            <person name="Lipzen A."/>
            <person name="Barry K."/>
            <person name="Berbee M.L."/>
            <person name="Buchler N.E."/>
            <person name="Grigoriev I.V."/>
            <person name="Spatafora J.W."/>
            <person name="Stajich J.E."/>
            <person name="James T.Y."/>
        </authorList>
    </citation>
    <scope>NUCLEOTIDE SEQUENCE</scope>
    <source>
        <strain evidence="2">AG</strain>
    </source>
</reference>
<keyword evidence="3" id="KW-1185">Reference proteome</keyword>
<feature type="signal peptide" evidence="1">
    <location>
        <begin position="1"/>
        <end position="17"/>
    </location>
</feature>
<protein>
    <submittedName>
        <fullName evidence="2">Uncharacterized protein</fullName>
    </submittedName>
</protein>
<dbReference type="InterPro" id="IPR038885">
    <property type="entry name" value="PLB1"/>
</dbReference>
<dbReference type="SUPFAM" id="SSF52266">
    <property type="entry name" value="SGNH hydrolase"/>
    <property type="match status" value="1"/>
</dbReference>
<organism evidence="2 3">
    <name type="scientific">Umbelopsis ramanniana AG</name>
    <dbReference type="NCBI Taxonomy" id="1314678"/>
    <lineage>
        <taxon>Eukaryota</taxon>
        <taxon>Fungi</taxon>
        <taxon>Fungi incertae sedis</taxon>
        <taxon>Mucoromycota</taxon>
        <taxon>Mucoromycotina</taxon>
        <taxon>Umbelopsidomycetes</taxon>
        <taxon>Umbelopsidales</taxon>
        <taxon>Umbelopsidaceae</taxon>
        <taxon>Umbelopsis</taxon>
    </lineage>
</organism>
<keyword evidence="1" id="KW-0732">Signal</keyword>
<dbReference type="InterPro" id="IPR001087">
    <property type="entry name" value="GDSL"/>
</dbReference>
<dbReference type="GO" id="GO:0006644">
    <property type="term" value="P:phospholipid metabolic process"/>
    <property type="evidence" value="ECO:0007669"/>
    <property type="project" value="TreeGrafter"/>
</dbReference>
<evidence type="ECO:0000313" key="2">
    <source>
        <dbReference type="EMBL" id="KAI8575266.1"/>
    </source>
</evidence>
<dbReference type="EMBL" id="MU620989">
    <property type="protein sequence ID" value="KAI8575266.1"/>
    <property type="molecule type" value="Genomic_DNA"/>
</dbReference>
<evidence type="ECO:0000256" key="1">
    <source>
        <dbReference type="SAM" id="SignalP"/>
    </source>
</evidence>
<name>A0AAD5HA91_UMBRA</name>
<dbReference type="GeneID" id="75917836"/>
<reference evidence="2" key="2">
    <citation type="journal article" date="2022" name="Proc. Natl. Acad. Sci. U.S.A.">
        <title>Diploid-dominant life cycles characterize the early evolution of Fungi.</title>
        <authorList>
            <person name="Amses K.R."/>
            <person name="Simmons D.R."/>
            <person name="Longcore J.E."/>
            <person name="Mondo S.J."/>
            <person name="Seto K."/>
            <person name="Jeronimo G.H."/>
            <person name="Bonds A.E."/>
            <person name="Quandt C.A."/>
            <person name="Davis W.J."/>
            <person name="Chang Y."/>
            <person name="Federici B.A."/>
            <person name="Kuo A."/>
            <person name="LaButti K."/>
            <person name="Pangilinan J."/>
            <person name="Andreopoulos W."/>
            <person name="Tritt A."/>
            <person name="Riley R."/>
            <person name="Hundley H."/>
            <person name="Johnson J."/>
            <person name="Lipzen A."/>
            <person name="Barry K."/>
            <person name="Lang B.F."/>
            <person name="Cuomo C.A."/>
            <person name="Buchler N.E."/>
            <person name="Grigoriev I.V."/>
            <person name="Spatafora J.W."/>
            <person name="Stajich J.E."/>
            <person name="James T.Y."/>
        </authorList>
    </citation>
    <scope>NUCLEOTIDE SEQUENCE</scope>
    <source>
        <strain evidence="2">AG</strain>
    </source>
</reference>
<dbReference type="AlphaFoldDB" id="A0AAD5HA91"/>
<dbReference type="Gene3D" id="3.40.50.1110">
    <property type="entry name" value="SGNH hydrolase"/>
    <property type="match status" value="1"/>
</dbReference>
<dbReference type="Pfam" id="PF00657">
    <property type="entry name" value="Lipase_GDSL"/>
    <property type="match status" value="1"/>
</dbReference>
<dbReference type="Proteomes" id="UP001206595">
    <property type="component" value="Unassembled WGS sequence"/>
</dbReference>